<dbReference type="AlphaFoldDB" id="A0A844GNH6"/>
<dbReference type="NCBIfam" id="TIGR00360">
    <property type="entry name" value="ComEC_N-term"/>
    <property type="match status" value="1"/>
</dbReference>
<evidence type="ECO:0000256" key="4">
    <source>
        <dbReference type="ARBA" id="ARBA00022989"/>
    </source>
</evidence>
<sequence length="795" mass="87077">MRRRPVCVLCLLLAAFLCVTDWLGFSMIRGNPLPESVQTWISKHPESTICGEVVRCQEKEETQSVYLKNTYLIYNSEKDSEEISTEISSNKKVLIDEVKVNLNKKEKLPAGSLVFVSGKLTEVEGLRNPGEFDSRQYYRCRHIYYMMNKGIIRRRSSFHSGYGQFLIDARERLEGILDQICGQEAGIFQAMVLGEKSNLDQEVKLRYQMAGIIHILAISGLHISLLGVGLYNLLKRAGLGIWPAGLVSLVVMLQYGLMTGGSVSTMRAVCMFLLSAGAKIAGRIYDLPTALAASAILILVESPGYLLDGGFLMSFGAVLGIGVVFPAVLEIWNVEGKILRALFGSVVVQLTTLPIVLWFYGEVSVVGIFLNLLVLPSAGIVLGSGVAGALTGLVFLKGAAVLVIPGRAVLKIYELLGTLAGRIPFGTWILGRPRSWQIVGYYVVCGGILWTGRKYREHYVDKPVGDRGKEGIRGSSGRKKHPGAGVIFHAAGMAAVCLAVLFLSYRQKEALRITFLDVGQGDGIVVEAEGKWNLLIDGGSTNKSAVGQYQILPYLKCRGISRLDGIYISHTDEDHISGVRQILEYVGKGLTAVKVDYLILPDWGDQRENKNYTELTELAQNAGISVLYVKRGDRIQYGQMQLDVLWPPENVSEEEVKKDINEEAMVLELKYGELKGLFTGDIGQETEAQLKAAGVLEDVDFIKVAHHGSRYSTGMEFLETVIPEVAVISCSATNTYGHPSPETLERLKDAGVQVLITKDTGAAAIWKSTMSTTQKNLSEKKFSVGIFGVSKNGGR</sequence>
<evidence type="ECO:0000259" key="7">
    <source>
        <dbReference type="SMART" id="SM00849"/>
    </source>
</evidence>
<feature type="transmembrane region" description="Helical" evidence="6">
    <location>
        <begin position="483"/>
        <end position="505"/>
    </location>
</feature>
<dbReference type="GO" id="GO:0005886">
    <property type="term" value="C:plasma membrane"/>
    <property type="evidence" value="ECO:0007669"/>
    <property type="project" value="UniProtKB-SubCell"/>
</dbReference>
<feature type="transmembrane region" description="Helical" evidence="6">
    <location>
        <begin position="211"/>
        <end position="234"/>
    </location>
</feature>
<dbReference type="EMBL" id="WMBC01000007">
    <property type="protein sequence ID" value="MTD61554.1"/>
    <property type="molecule type" value="Genomic_DNA"/>
</dbReference>
<keyword evidence="3 6" id="KW-0812">Transmembrane</keyword>
<dbReference type="InterPro" id="IPR025405">
    <property type="entry name" value="DUF4131"/>
</dbReference>
<dbReference type="SMART" id="SM00849">
    <property type="entry name" value="Lactamase_B"/>
    <property type="match status" value="1"/>
</dbReference>
<dbReference type="PANTHER" id="PTHR30619">
    <property type="entry name" value="DNA INTERNALIZATION/COMPETENCE PROTEIN COMEC/REC2"/>
    <property type="match status" value="1"/>
</dbReference>
<evidence type="ECO:0000256" key="2">
    <source>
        <dbReference type="ARBA" id="ARBA00022475"/>
    </source>
</evidence>
<feature type="transmembrane region" description="Helical" evidence="6">
    <location>
        <begin position="241"/>
        <end position="258"/>
    </location>
</feature>
<keyword evidence="5 6" id="KW-0472">Membrane</keyword>
<dbReference type="CDD" id="cd07731">
    <property type="entry name" value="ComA-like_MBL-fold"/>
    <property type="match status" value="1"/>
</dbReference>
<reference evidence="8 9" key="1">
    <citation type="submission" date="2019-11" db="EMBL/GenBank/DDBJ databases">
        <title>Draft genome sequence of Blautia luti DSM 14534T, isolated from human stool.</title>
        <authorList>
            <person name="Ortiz R."/>
            <person name="Melis-Arcos F."/>
            <person name="Covarrubias P."/>
            <person name="Cardenas J.P."/>
            <person name="Perez-Donoso J."/>
            <person name="Almonacid D."/>
        </authorList>
    </citation>
    <scope>NUCLEOTIDE SEQUENCE [LARGE SCALE GENOMIC DNA]</scope>
    <source>
        <strain evidence="8 9">DSM 14534</strain>
    </source>
</reference>
<name>A0A844GNH6_9FIRM</name>
<comment type="subcellular location">
    <subcellularLocation>
        <location evidence="1">Cell membrane</location>
        <topology evidence="1">Multi-pass membrane protein</topology>
    </subcellularLocation>
</comment>
<dbReference type="Pfam" id="PF00753">
    <property type="entry name" value="Lactamase_B"/>
    <property type="match status" value="1"/>
</dbReference>
<dbReference type="InterPro" id="IPR052159">
    <property type="entry name" value="Competence_DNA_uptake"/>
</dbReference>
<dbReference type="InterPro" id="IPR036866">
    <property type="entry name" value="RibonucZ/Hydroxyglut_hydro"/>
</dbReference>
<feature type="transmembrane region" description="Helical" evidence="6">
    <location>
        <begin position="341"/>
        <end position="361"/>
    </location>
</feature>
<feature type="domain" description="Metallo-beta-lactamase" evidence="7">
    <location>
        <begin position="520"/>
        <end position="732"/>
    </location>
</feature>
<dbReference type="InterPro" id="IPR004477">
    <property type="entry name" value="ComEC_N"/>
</dbReference>
<feature type="transmembrane region" description="Helical" evidence="6">
    <location>
        <begin position="373"/>
        <end position="396"/>
    </location>
</feature>
<feature type="transmembrane region" description="Helical" evidence="6">
    <location>
        <begin position="408"/>
        <end position="429"/>
    </location>
</feature>
<dbReference type="InterPro" id="IPR035681">
    <property type="entry name" value="ComA-like_MBL"/>
</dbReference>
<dbReference type="RefSeq" id="WP_154780417.1">
    <property type="nucleotide sequence ID" value="NZ_WMBC01000007.1"/>
</dbReference>
<evidence type="ECO:0000313" key="8">
    <source>
        <dbReference type="EMBL" id="MTD61554.1"/>
    </source>
</evidence>
<dbReference type="Proteomes" id="UP000437824">
    <property type="component" value="Unassembled WGS sequence"/>
</dbReference>
<evidence type="ECO:0000256" key="5">
    <source>
        <dbReference type="ARBA" id="ARBA00023136"/>
    </source>
</evidence>
<evidence type="ECO:0000256" key="1">
    <source>
        <dbReference type="ARBA" id="ARBA00004651"/>
    </source>
</evidence>
<evidence type="ECO:0000256" key="3">
    <source>
        <dbReference type="ARBA" id="ARBA00022692"/>
    </source>
</evidence>
<dbReference type="InterPro" id="IPR001279">
    <property type="entry name" value="Metallo-B-lactamas"/>
</dbReference>
<feature type="transmembrane region" description="Helical" evidence="6">
    <location>
        <begin position="312"/>
        <end position="329"/>
    </location>
</feature>
<dbReference type="Pfam" id="PF03772">
    <property type="entry name" value="Competence"/>
    <property type="match status" value="1"/>
</dbReference>
<proteinExistence type="predicted"/>
<dbReference type="PANTHER" id="PTHR30619:SF1">
    <property type="entry name" value="RECOMBINATION PROTEIN 2"/>
    <property type="match status" value="1"/>
</dbReference>
<dbReference type="SUPFAM" id="SSF56281">
    <property type="entry name" value="Metallo-hydrolase/oxidoreductase"/>
    <property type="match status" value="1"/>
</dbReference>
<evidence type="ECO:0000256" key="6">
    <source>
        <dbReference type="SAM" id="Phobius"/>
    </source>
</evidence>
<keyword evidence="2" id="KW-1003">Cell membrane</keyword>
<comment type="caution">
    <text evidence="8">The sequence shown here is derived from an EMBL/GenBank/DDBJ whole genome shotgun (WGS) entry which is preliminary data.</text>
</comment>
<dbReference type="Pfam" id="PF13567">
    <property type="entry name" value="DUF4131"/>
    <property type="match status" value="1"/>
</dbReference>
<dbReference type="Gene3D" id="3.60.15.10">
    <property type="entry name" value="Ribonuclease Z/Hydroxyacylglutathione hydrolase-like"/>
    <property type="match status" value="1"/>
</dbReference>
<evidence type="ECO:0000313" key="9">
    <source>
        <dbReference type="Proteomes" id="UP000437824"/>
    </source>
</evidence>
<gene>
    <name evidence="8" type="ORF">GKZ57_09810</name>
</gene>
<keyword evidence="4 6" id="KW-1133">Transmembrane helix</keyword>
<organism evidence="8 9">
    <name type="scientific">Blautia luti DSM 14534 = JCM 17040</name>
    <dbReference type="NCBI Taxonomy" id="649762"/>
    <lineage>
        <taxon>Bacteria</taxon>
        <taxon>Bacillati</taxon>
        <taxon>Bacillota</taxon>
        <taxon>Clostridia</taxon>
        <taxon>Lachnospirales</taxon>
        <taxon>Lachnospiraceae</taxon>
        <taxon>Blautia</taxon>
    </lineage>
</organism>
<protein>
    <submittedName>
        <fullName evidence="8">DUF4131 domain-containing protein</fullName>
    </submittedName>
</protein>
<feature type="transmembrane region" description="Helical" evidence="6">
    <location>
        <begin position="435"/>
        <end position="452"/>
    </location>
</feature>
<accession>A0A844GNH6</accession>